<dbReference type="KEGG" id="nta:107781419"/>
<dbReference type="RefSeq" id="XP_016457605.1">
    <property type="nucleotide sequence ID" value="XM_016602119.1"/>
</dbReference>
<organism evidence="2">
    <name type="scientific">Nicotiana tabacum</name>
    <name type="common">Common tobacco</name>
    <dbReference type="NCBI Taxonomy" id="4097"/>
    <lineage>
        <taxon>Eukaryota</taxon>
        <taxon>Viridiplantae</taxon>
        <taxon>Streptophyta</taxon>
        <taxon>Embryophyta</taxon>
        <taxon>Tracheophyta</taxon>
        <taxon>Spermatophyta</taxon>
        <taxon>Magnoliopsida</taxon>
        <taxon>eudicotyledons</taxon>
        <taxon>Gunneridae</taxon>
        <taxon>Pentapetalae</taxon>
        <taxon>asterids</taxon>
        <taxon>lamiids</taxon>
        <taxon>Solanales</taxon>
        <taxon>Solanaceae</taxon>
        <taxon>Nicotianoideae</taxon>
        <taxon>Nicotianeae</taxon>
        <taxon>Nicotiana</taxon>
    </lineage>
</organism>
<feature type="region of interest" description="Disordered" evidence="1">
    <location>
        <begin position="76"/>
        <end position="98"/>
    </location>
</feature>
<dbReference type="AlphaFoldDB" id="A0A1S3YZS8"/>
<dbReference type="OrthoDB" id="10281818at2759"/>
<dbReference type="PaxDb" id="4097-A0A1S3YZS8"/>
<reference evidence="2" key="1">
    <citation type="submission" date="2025-08" db="UniProtKB">
        <authorList>
            <consortium name="RefSeq"/>
        </authorList>
    </citation>
    <scope>IDENTIFICATION</scope>
</reference>
<evidence type="ECO:0008006" key="3">
    <source>
        <dbReference type="Google" id="ProtNLM"/>
    </source>
</evidence>
<gene>
    <name evidence="2" type="primary">LOC107781419</name>
</gene>
<dbReference type="PANTHER" id="PTHR33240">
    <property type="entry name" value="OS08G0508500 PROTEIN"/>
    <property type="match status" value="1"/>
</dbReference>
<evidence type="ECO:0000313" key="2">
    <source>
        <dbReference type="RefSeq" id="XP_016457605.1"/>
    </source>
</evidence>
<evidence type="ECO:0000256" key="1">
    <source>
        <dbReference type="SAM" id="MobiDB-lite"/>
    </source>
</evidence>
<sequence>MKGNGLTKEQVSSILLKKFGETLTGGALTWYSQLLAYSIETFEEITNKLVTAHVGAKKAETRDEIHSAYCAEIREDDDDLNGPTRRLTSVQSEPRKERMDNIRRDHPISRPGRERHQLYVREPVPSFRYENGPSRPRSSTHMNDREVVYALEKPRTNVKWPPTMRSDSSTKKSDALCEFHQERGHKTEDCHALRLEVANLLQQGHLKELLSDKGRNTLARGRERLGPPKLHSPARTINMIIAGSDDASINGIKFTTTHKLKRSIIHERYDGLKESIIFNESDADDLTFPHNDALVITLRILDTDVRRIVVDDGSGAFRWTSGEITIPVLVSGVNLEKTLHIMDQNTTYKTIVGQRGEQLTSRECYRIAIDGTTT</sequence>
<dbReference type="PANTHER" id="PTHR33240:SF8">
    <property type="entry name" value="OS03G0439900 PROTEIN"/>
    <property type="match status" value="1"/>
</dbReference>
<protein>
    <recommendedName>
        <fullName evidence="3">Retrotransposon gag domain-containing protein</fullName>
    </recommendedName>
</protein>
<proteinExistence type="predicted"/>
<accession>A0A1S3YZS8</accession>
<name>A0A1S3YZS8_TOBAC</name>